<dbReference type="SUPFAM" id="SSF90123">
    <property type="entry name" value="ABC transporter transmembrane region"/>
    <property type="match status" value="1"/>
</dbReference>
<keyword evidence="2 7" id="KW-0812">Transmembrane</keyword>
<gene>
    <name evidence="9" type="ORF">GQ26_0810080</name>
</gene>
<dbReference type="Gene3D" id="1.20.1560.10">
    <property type="entry name" value="ABC transporter type 1, transmembrane domain"/>
    <property type="match status" value="1"/>
</dbReference>
<dbReference type="InterPro" id="IPR011527">
    <property type="entry name" value="ABC1_TM_dom"/>
</dbReference>
<evidence type="ECO:0000256" key="3">
    <source>
        <dbReference type="ARBA" id="ARBA00022741"/>
    </source>
</evidence>
<comment type="caution">
    <text evidence="9">The sequence shown here is derived from an EMBL/GenBank/DDBJ whole genome shotgun (WGS) entry which is preliminary data.</text>
</comment>
<evidence type="ECO:0000313" key="9">
    <source>
        <dbReference type="EMBL" id="KFX40945.1"/>
    </source>
</evidence>
<keyword evidence="1" id="KW-0813">Transport</keyword>
<evidence type="ECO:0000256" key="4">
    <source>
        <dbReference type="ARBA" id="ARBA00022840"/>
    </source>
</evidence>
<reference evidence="9" key="1">
    <citation type="journal article" date="2014" name="PLoS Genet.">
        <title>Signature Gene Expression Reveals Novel Clues to the Molecular Mechanisms of Dimorphic Transition in Penicillium marneffei.</title>
        <authorList>
            <person name="Yang E."/>
            <person name="Wang G."/>
            <person name="Cai J."/>
            <person name="Woo P.C."/>
            <person name="Lau S.K."/>
            <person name="Yuen K.-Y."/>
            <person name="Chow W.-N."/>
            <person name="Lin X."/>
        </authorList>
    </citation>
    <scope>NUCLEOTIDE SEQUENCE [LARGE SCALE GENOMIC DNA]</scope>
    <source>
        <strain evidence="9">PM1</strain>
    </source>
</reference>
<feature type="domain" description="ABC transmembrane type-1" evidence="8">
    <location>
        <begin position="102"/>
        <end position="280"/>
    </location>
</feature>
<evidence type="ECO:0000259" key="8">
    <source>
        <dbReference type="PROSITE" id="PS50929"/>
    </source>
</evidence>
<feature type="transmembrane region" description="Helical" evidence="7">
    <location>
        <begin position="133"/>
        <end position="151"/>
    </location>
</feature>
<dbReference type="Pfam" id="PF00664">
    <property type="entry name" value="ABC_membrane"/>
    <property type="match status" value="1"/>
</dbReference>
<organism evidence="9">
    <name type="scientific">Talaromyces marneffei PM1</name>
    <dbReference type="NCBI Taxonomy" id="1077442"/>
    <lineage>
        <taxon>Eukaryota</taxon>
        <taxon>Fungi</taxon>
        <taxon>Dikarya</taxon>
        <taxon>Ascomycota</taxon>
        <taxon>Pezizomycotina</taxon>
        <taxon>Eurotiomycetes</taxon>
        <taxon>Eurotiomycetidae</taxon>
        <taxon>Eurotiales</taxon>
        <taxon>Trichocomaceae</taxon>
        <taxon>Talaromyces</taxon>
        <taxon>Talaromyces sect. Talaromyces</taxon>
    </lineage>
</organism>
<dbReference type="InterPro" id="IPR050173">
    <property type="entry name" value="ABC_transporter_C-like"/>
</dbReference>
<evidence type="ECO:0000256" key="2">
    <source>
        <dbReference type="ARBA" id="ARBA00022692"/>
    </source>
</evidence>
<dbReference type="HOGENOM" id="CLU_940667_0_0_1"/>
<keyword evidence="4" id="KW-0067">ATP-binding</keyword>
<protein>
    <submittedName>
        <fullName evidence="9">Multidrug resistance-associated protein 1</fullName>
    </submittedName>
</protein>
<dbReference type="EMBL" id="JPOX01000081">
    <property type="protein sequence ID" value="KFX40945.1"/>
    <property type="molecule type" value="Genomic_DNA"/>
</dbReference>
<dbReference type="GO" id="GO:0005524">
    <property type="term" value="F:ATP binding"/>
    <property type="evidence" value="ECO:0007669"/>
    <property type="project" value="UniProtKB-KW"/>
</dbReference>
<dbReference type="PANTHER" id="PTHR24223:SF345">
    <property type="entry name" value="ABC MULTIDRUG TRANSPORTER (EUROFUNG)"/>
    <property type="match status" value="1"/>
</dbReference>
<evidence type="ECO:0000256" key="7">
    <source>
        <dbReference type="SAM" id="Phobius"/>
    </source>
</evidence>
<dbReference type="PROSITE" id="PS50929">
    <property type="entry name" value="ABC_TM1F"/>
    <property type="match status" value="1"/>
</dbReference>
<name>A0A093UM12_TALMA</name>
<dbReference type="GO" id="GO:0140359">
    <property type="term" value="F:ABC-type transporter activity"/>
    <property type="evidence" value="ECO:0007669"/>
    <property type="project" value="InterPro"/>
</dbReference>
<evidence type="ECO:0000256" key="6">
    <source>
        <dbReference type="ARBA" id="ARBA00023136"/>
    </source>
</evidence>
<feature type="transmembrane region" description="Helical" evidence="7">
    <location>
        <begin position="101"/>
        <end position="121"/>
    </location>
</feature>
<dbReference type="GO" id="GO:0016020">
    <property type="term" value="C:membrane"/>
    <property type="evidence" value="ECO:0007669"/>
    <property type="project" value="InterPro"/>
</dbReference>
<keyword evidence="6 7" id="KW-0472">Membrane</keyword>
<keyword evidence="5 7" id="KW-1133">Transmembrane helix</keyword>
<accession>A0A093UM12</accession>
<keyword evidence="3" id="KW-0547">Nucleotide-binding</keyword>
<proteinExistence type="predicted"/>
<feature type="transmembrane region" description="Helical" evidence="7">
    <location>
        <begin position="223"/>
        <end position="251"/>
    </location>
</feature>
<evidence type="ECO:0000256" key="5">
    <source>
        <dbReference type="ARBA" id="ARBA00022989"/>
    </source>
</evidence>
<evidence type="ECO:0000256" key="1">
    <source>
        <dbReference type="ARBA" id="ARBA00022448"/>
    </source>
</evidence>
<dbReference type="PANTHER" id="PTHR24223">
    <property type="entry name" value="ATP-BINDING CASSETTE SUB-FAMILY C"/>
    <property type="match status" value="1"/>
</dbReference>
<sequence length="296" mass="33540">MATTVFLITNSRKLDSFADKLLVLQDSCIHLRDPSSFEDTEDSSAPSISIDTDNLKSELIETPKPKGVNHRIKDAADDITRATGDIAVYGYYVGSIGRLNALLMSGCTAAYSFCLTFSQYILKWATESPPEKLKIYMALYAAISFIAWVATNGTMWSTQIKIAVRSGTVLHAQLLERVLRAPLSYFTQTDVGAILNRFGQDINLVDKQLPPALANLNNQIFKLLMQLVLLLSVQPIMVVTVPSCFMSVYFIQKIYLRTSRQLRFLDLESRSQLYTSFLDTWRYYNSSLWLEREIQR</sequence>
<dbReference type="AlphaFoldDB" id="A0A093UM12"/>
<dbReference type="InterPro" id="IPR036640">
    <property type="entry name" value="ABC1_TM_sf"/>
</dbReference>